<gene>
    <name evidence="16" type="primary">motA</name>
    <name evidence="16" type="ORF">H3309_04235</name>
</gene>
<keyword evidence="3" id="KW-0813">Transport</keyword>
<dbReference type="GO" id="GO:1902600">
    <property type="term" value="P:proton transmembrane transport"/>
    <property type="evidence" value="ECO:0007669"/>
    <property type="project" value="UniProtKB-KW"/>
</dbReference>
<feature type="transmembrane region" description="Helical" evidence="13">
    <location>
        <begin position="165"/>
        <end position="187"/>
    </location>
</feature>
<evidence type="ECO:0000313" key="16">
    <source>
        <dbReference type="EMBL" id="QMW24518.1"/>
    </source>
</evidence>
<evidence type="ECO:0000256" key="7">
    <source>
        <dbReference type="ARBA" id="ARBA00022692"/>
    </source>
</evidence>
<dbReference type="GO" id="GO:0071978">
    <property type="term" value="P:bacterial-type flagellum-dependent swarming motility"/>
    <property type="evidence" value="ECO:0007669"/>
    <property type="project" value="InterPro"/>
</dbReference>
<evidence type="ECO:0000256" key="8">
    <source>
        <dbReference type="ARBA" id="ARBA00022779"/>
    </source>
</evidence>
<keyword evidence="8" id="KW-0283">Flagellar rotation</keyword>
<dbReference type="PANTHER" id="PTHR30433">
    <property type="entry name" value="CHEMOTAXIS PROTEIN MOTA"/>
    <property type="match status" value="1"/>
</dbReference>
<dbReference type="GO" id="GO:0006935">
    <property type="term" value="P:chemotaxis"/>
    <property type="evidence" value="ECO:0007669"/>
    <property type="project" value="UniProtKB-KW"/>
</dbReference>
<dbReference type="InterPro" id="IPR046786">
    <property type="entry name" value="MotA_N"/>
</dbReference>
<name>A0A7G5IMC6_9SPHN</name>
<keyword evidence="4" id="KW-1003">Cell membrane</keyword>
<dbReference type="PANTHER" id="PTHR30433:SF4">
    <property type="entry name" value="MOTILITY PROTEIN A"/>
    <property type="match status" value="1"/>
</dbReference>
<keyword evidence="16" id="KW-0966">Cell projection</keyword>
<evidence type="ECO:0000256" key="13">
    <source>
        <dbReference type="SAM" id="Phobius"/>
    </source>
</evidence>
<dbReference type="KEGG" id="sand:H3309_04235"/>
<keyword evidence="17" id="KW-1185">Reference proteome</keyword>
<evidence type="ECO:0000256" key="9">
    <source>
        <dbReference type="ARBA" id="ARBA00022781"/>
    </source>
</evidence>
<evidence type="ECO:0000256" key="12">
    <source>
        <dbReference type="ARBA" id="ARBA00023136"/>
    </source>
</evidence>
<comment type="similarity">
    <text evidence="2">Belongs to the MotA family.</text>
</comment>
<evidence type="ECO:0000313" key="17">
    <source>
        <dbReference type="Proteomes" id="UP000515292"/>
    </source>
</evidence>
<comment type="subcellular location">
    <subcellularLocation>
        <location evidence="1">Cell inner membrane</location>
        <topology evidence="1">Multi-pass membrane protein</topology>
    </subcellularLocation>
</comment>
<keyword evidence="9" id="KW-0375">Hydrogen ion transport</keyword>
<keyword evidence="5" id="KW-0145">Chemotaxis</keyword>
<dbReference type="Proteomes" id="UP000515292">
    <property type="component" value="Chromosome"/>
</dbReference>
<keyword evidence="10 13" id="KW-1133">Transmembrane helix</keyword>
<evidence type="ECO:0000256" key="6">
    <source>
        <dbReference type="ARBA" id="ARBA00022519"/>
    </source>
</evidence>
<dbReference type="PROSITE" id="PS01307">
    <property type="entry name" value="MOTA"/>
    <property type="match status" value="1"/>
</dbReference>
<organism evidence="16 17">
    <name type="scientific">Sandaracinobacteroides saxicola</name>
    <dbReference type="NCBI Taxonomy" id="2759707"/>
    <lineage>
        <taxon>Bacteria</taxon>
        <taxon>Pseudomonadati</taxon>
        <taxon>Pseudomonadota</taxon>
        <taxon>Alphaproteobacteria</taxon>
        <taxon>Sphingomonadales</taxon>
        <taxon>Sphingosinicellaceae</taxon>
        <taxon>Sandaracinobacteroides</taxon>
    </lineage>
</organism>
<keyword evidence="6" id="KW-0997">Cell inner membrane</keyword>
<proteinExistence type="inferred from homology"/>
<dbReference type="GO" id="GO:0005886">
    <property type="term" value="C:plasma membrane"/>
    <property type="evidence" value="ECO:0007669"/>
    <property type="project" value="UniProtKB-SubCell"/>
</dbReference>
<dbReference type="InterPro" id="IPR002898">
    <property type="entry name" value="MotA_ExbB_proton_chnl"/>
</dbReference>
<feature type="transmembrane region" description="Helical" evidence="13">
    <location>
        <begin position="199"/>
        <end position="222"/>
    </location>
</feature>
<protein>
    <submittedName>
        <fullName evidence="16">Flagellar motor stator protein MotA</fullName>
    </submittedName>
</protein>
<dbReference type="Pfam" id="PF01618">
    <property type="entry name" value="MotA_ExbB"/>
    <property type="match status" value="1"/>
</dbReference>
<keyword evidence="16" id="KW-0969">Cilium</keyword>
<dbReference type="EMBL" id="CP059851">
    <property type="protein sequence ID" value="QMW24518.1"/>
    <property type="molecule type" value="Genomic_DNA"/>
</dbReference>
<evidence type="ECO:0000256" key="4">
    <source>
        <dbReference type="ARBA" id="ARBA00022475"/>
    </source>
</evidence>
<sequence>MLAAVGLVVVLAAVFGTFVVAGGNFTIISYALPYEMATIMGAAIGAFVIANKTKILKGAGKGIMQALKGAQWKPGDYRELLVFLYVIAARMRSGGAAALEADVEDPNASSLFKAFPRILADRDMVDFVCDYVRMAGIEKIEGQHLDTATERDLERRHHDHAQPQHALQVMADGLPAIGIVAAVLGVIKTMGSIDQPTEVLGAMIGGALVGTFLGVLLSYCVVGPLASRLGQVLDDDAKPLSVARTVLLLAFDSVAPEVSVEIGRRQVPVYAAPSFTELEVACKEKRSLVTARGAA</sequence>
<keyword evidence="16" id="KW-0282">Flagellum</keyword>
<dbReference type="Pfam" id="PF20560">
    <property type="entry name" value="MotA_N"/>
    <property type="match status" value="1"/>
</dbReference>
<feature type="domain" description="Motility protein A N-terminal" evidence="15">
    <location>
        <begin position="5"/>
        <end position="95"/>
    </location>
</feature>
<keyword evidence="12 13" id="KW-0472">Membrane</keyword>
<dbReference type="InterPro" id="IPR000540">
    <property type="entry name" value="Flag_MotA_CS"/>
</dbReference>
<reference evidence="16 17" key="1">
    <citation type="submission" date="2020-07" db="EMBL/GenBank/DDBJ databases">
        <title>Complete genome sequence for Sandaracinobacter sp. M6.</title>
        <authorList>
            <person name="Tang Y."/>
            <person name="Liu Q."/>
            <person name="Guo Z."/>
            <person name="Lei P."/>
            <person name="Huang B."/>
        </authorList>
    </citation>
    <scope>NUCLEOTIDE SEQUENCE [LARGE SCALE GENOMIC DNA]</scope>
    <source>
        <strain evidence="16 17">M6</strain>
    </source>
</reference>
<dbReference type="InterPro" id="IPR022522">
    <property type="entry name" value="Flagellar_motor_stator_MotA"/>
</dbReference>
<evidence type="ECO:0000256" key="1">
    <source>
        <dbReference type="ARBA" id="ARBA00004429"/>
    </source>
</evidence>
<evidence type="ECO:0000256" key="10">
    <source>
        <dbReference type="ARBA" id="ARBA00022989"/>
    </source>
</evidence>
<keyword evidence="7 13" id="KW-0812">Transmembrane</keyword>
<dbReference type="InterPro" id="IPR047055">
    <property type="entry name" value="MotA-like"/>
</dbReference>
<dbReference type="NCBIfam" id="TIGR03818">
    <property type="entry name" value="MotA1"/>
    <property type="match status" value="1"/>
</dbReference>
<evidence type="ECO:0000256" key="3">
    <source>
        <dbReference type="ARBA" id="ARBA00022448"/>
    </source>
</evidence>
<evidence type="ECO:0000256" key="11">
    <source>
        <dbReference type="ARBA" id="ARBA00023065"/>
    </source>
</evidence>
<feature type="transmembrane region" description="Helical" evidence="13">
    <location>
        <begin position="31"/>
        <end position="50"/>
    </location>
</feature>
<keyword evidence="11" id="KW-0406">Ion transport</keyword>
<evidence type="ECO:0000256" key="5">
    <source>
        <dbReference type="ARBA" id="ARBA00022500"/>
    </source>
</evidence>
<evidence type="ECO:0000259" key="14">
    <source>
        <dbReference type="Pfam" id="PF01618"/>
    </source>
</evidence>
<evidence type="ECO:0000256" key="2">
    <source>
        <dbReference type="ARBA" id="ARBA00008038"/>
    </source>
</evidence>
<evidence type="ECO:0000259" key="15">
    <source>
        <dbReference type="Pfam" id="PF20560"/>
    </source>
</evidence>
<dbReference type="AlphaFoldDB" id="A0A7G5IMC6"/>
<accession>A0A7G5IMC6</accession>
<feature type="domain" description="MotA/TolQ/ExbB proton channel" evidence="14">
    <location>
        <begin position="137"/>
        <end position="231"/>
    </location>
</feature>